<dbReference type="GeneID" id="54289869"/>
<name>A0A6A5X8N9_9PLEO</name>
<dbReference type="RefSeq" id="XP_033377764.1">
    <property type="nucleotide sequence ID" value="XM_033532472.1"/>
</dbReference>
<organism evidence="1 2">
    <name type="scientific">Aaosphaeria arxii CBS 175.79</name>
    <dbReference type="NCBI Taxonomy" id="1450172"/>
    <lineage>
        <taxon>Eukaryota</taxon>
        <taxon>Fungi</taxon>
        <taxon>Dikarya</taxon>
        <taxon>Ascomycota</taxon>
        <taxon>Pezizomycotina</taxon>
        <taxon>Dothideomycetes</taxon>
        <taxon>Pleosporomycetidae</taxon>
        <taxon>Pleosporales</taxon>
        <taxon>Pleosporales incertae sedis</taxon>
        <taxon>Aaosphaeria</taxon>
    </lineage>
</organism>
<dbReference type="OrthoDB" id="62952at2759"/>
<gene>
    <name evidence="1" type="ORF">BU24DRAFT_467804</name>
</gene>
<evidence type="ECO:0008006" key="3">
    <source>
        <dbReference type="Google" id="ProtNLM"/>
    </source>
</evidence>
<dbReference type="AlphaFoldDB" id="A0A6A5X8N9"/>
<evidence type="ECO:0000313" key="1">
    <source>
        <dbReference type="EMBL" id="KAF2009425.1"/>
    </source>
</evidence>
<dbReference type="EMBL" id="ML978078">
    <property type="protein sequence ID" value="KAF2009425.1"/>
    <property type="molecule type" value="Genomic_DNA"/>
</dbReference>
<sequence length="293" mass="33995">MASSICNSDWRRWLKIQTREFAPDSATKLDCFGNLPGEIRNEIYQELIFGEDDQEDKPCSVAKTDGSRFSIAATCRKYRQEAMSWYYSNAHFHLSSSKSFVRKWFPRKWRYLPCNLPIRLTDVKYLRRLTLSLQTVPSTLDREVKPQDLLVPLVGQNLREVAIQIRGRHDDYANSAFVLDQQHTVIKALIVLLHSLKKARVVLEFEDVFFTPGVTEELLDAYYENRPQSAEHNLDISGRYTSSFWNTFLLSNGSTGPKRRLQYPHEVLEHKKRSTTSSQLGDFRWAGPITILD</sequence>
<keyword evidence="2" id="KW-1185">Reference proteome</keyword>
<dbReference type="Proteomes" id="UP000799778">
    <property type="component" value="Unassembled WGS sequence"/>
</dbReference>
<reference evidence="1" key="1">
    <citation type="journal article" date="2020" name="Stud. Mycol.">
        <title>101 Dothideomycetes genomes: a test case for predicting lifestyles and emergence of pathogens.</title>
        <authorList>
            <person name="Haridas S."/>
            <person name="Albert R."/>
            <person name="Binder M."/>
            <person name="Bloem J."/>
            <person name="Labutti K."/>
            <person name="Salamov A."/>
            <person name="Andreopoulos B."/>
            <person name="Baker S."/>
            <person name="Barry K."/>
            <person name="Bills G."/>
            <person name="Bluhm B."/>
            <person name="Cannon C."/>
            <person name="Castanera R."/>
            <person name="Culley D."/>
            <person name="Daum C."/>
            <person name="Ezra D."/>
            <person name="Gonzalez J."/>
            <person name="Henrissat B."/>
            <person name="Kuo A."/>
            <person name="Liang C."/>
            <person name="Lipzen A."/>
            <person name="Lutzoni F."/>
            <person name="Magnuson J."/>
            <person name="Mondo S."/>
            <person name="Nolan M."/>
            <person name="Ohm R."/>
            <person name="Pangilinan J."/>
            <person name="Park H.-J."/>
            <person name="Ramirez L."/>
            <person name="Alfaro M."/>
            <person name="Sun H."/>
            <person name="Tritt A."/>
            <person name="Yoshinaga Y."/>
            <person name="Zwiers L.-H."/>
            <person name="Turgeon B."/>
            <person name="Goodwin S."/>
            <person name="Spatafora J."/>
            <person name="Crous P."/>
            <person name="Grigoriev I."/>
        </authorList>
    </citation>
    <scope>NUCLEOTIDE SEQUENCE</scope>
    <source>
        <strain evidence="1">CBS 175.79</strain>
    </source>
</reference>
<protein>
    <recommendedName>
        <fullName evidence="3">F-box domain-containing protein</fullName>
    </recommendedName>
</protein>
<proteinExistence type="predicted"/>
<accession>A0A6A5X8N9</accession>
<evidence type="ECO:0000313" key="2">
    <source>
        <dbReference type="Proteomes" id="UP000799778"/>
    </source>
</evidence>